<dbReference type="InterPro" id="IPR036928">
    <property type="entry name" value="AS_sf"/>
</dbReference>
<dbReference type="Proteomes" id="UP000239814">
    <property type="component" value="Chromosome"/>
</dbReference>
<dbReference type="PANTHER" id="PTHR11895:SF7">
    <property type="entry name" value="GLUTAMYL-TRNA(GLN) AMIDOTRANSFERASE SUBUNIT A, MITOCHONDRIAL"/>
    <property type="match status" value="1"/>
</dbReference>
<evidence type="ECO:0000256" key="3">
    <source>
        <dbReference type="ARBA" id="ARBA00012922"/>
    </source>
</evidence>
<dbReference type="GO" id="GO:0004040">
    <property type="term" value="F:amidase activity"/>
    <property type="evidence" value="ECO:0007669"/>
    <property type="project" value="UniProtKB-EC"/>
</dbReference>
<dbReference type="KEGG" id="git:C6V83_12160"/>
<evidence type="ECO:0000313" key="6">
    <source>
        <dbReference type="Proteomes" id="UP000239814"/>
    </source>
</evidence>
<sequence length="111" mass="11839">MGRFFTEYDVLLTPTTNTPAPALGVLDADADLDAEGWTRRIFDHCSFTPLLNATGTPGISLPLAQSTGGLPIGIQLAGPMCSEDLLLRLSAQLENALPWAGRRPPIHAANR</sequence>
<name>A0A2S0KGT9_9ACTN</name>
<reference evidence="5 6" key="1">
    <citation type="submission" date="2018-03" db="EMBL/GenBank/DDBJ databases">
        <title>Characteristics and genome of n-alkane degrading marine bacteria Gordonia iterans isolated from crude oil contaminated in Tae-an, South Korea.</title>
        <authorList>
            <person name="Lee S.-S."/>
            <person name="Kim H."/>
        </authorList>
    </citation>
    <scope>NUCLEOTIDE SEQUENCE [LARGE SCALE GENOMIC DNA]</scope>
    <source>
        <strain evidence="5 6">Co17</strain>
    </source>
</reference>
<accession>A0A2S0KGT9</accession>
<comment type="catalytic activity">
    <reaction evidence="1">
        <text>a monocarboxylic acid amide + H2O = a monocarboxylate + NH4(+)</text>
        <dbReference type="Rhea" id="RHEA:12020"/>
        <dbReference type="ChEBI" id="CHEBI:15377"/>
        <dbReference type="ChEBI" id="CHEBI:28938"/>
        <dbReference type="ChEBI" id="CHEBI:35757"/>
        <dbReference type="ChEBI" id="CHEBI:83628"/>
        <dbReference type="EC" id="3.5.1.4"/>
    </reaction>
</comment>
<gene>
    <name evidence="5" type="ORF">C6V83_12160</name>
</gene>
<organism evidence="5 6">
    <name type="scientific">Gordonia iterans</name>
    <dbReference type="NCBI Taxonomy" id="1004901"/>
    <lineage>
        <taxon>Bacteria</taxon>
        <taxon>Bacillati</taxon>
        <taxon>Actinomycetota</taxon>
        <taxon>Actinomycetes</taxon>
        <taxon>Mycobacteriales</taxon>
        <taxon>Gordoniaceae</taxon>
        <taxon>Gordonia</taxon>
    </lineage>
</organism>
<dbReference type="PANTHER" id="PTHR11895">
    <property type="entry name" value="TRANSAMIDASE"/>
    <property type="match status" value="1"/>
</dbReference>
<dbReference type="SUPFAM" id="SSF75304">
    <property type="entry name" value="Amidase signature (AS) enzymes"/>
    <property type="match status" value="1"/>
</dbReference>
<protein>
    <recommendedName>
        <fullName evidence="3">amidase</fullName>
        <ecNumber evidence="3">3.5.1.4</ecNumber>
    </recommendedName>
</protein>
<dbReference type="EC" id="3.5.1.4" evidence="3"/>
<evidence type="ECO:0000259" key="4">
    <source>
        <dbReference type="Pfam" id="PF01425"/>
    </source>
</evidence>
<dbReference type="OrthoDB" id="182039at2"/>
<proteinExistence type="inferred from homology"/>
<dbReference type="InterPro" id="IPR023631">
    <property type="entry name" value="Amidase_dom"/>
</dbReference>
<dbReference type="EMBL" id="CP027433">
    <property type="protein sequence ID" value="AVM00897.1"/>
    <property type="molecule type" value="Genomic_DNA"/>
</dbReference>
<feature type="domain" description="Amidase" evidence="4">
    <location>
        <begin position="3"/>
        <end position="87"/>
    </location>
</feature>
<evidence type="ECO:0000256" key="1">
    <source>
        <dbReference type="ARBA" id="ARBA00001311"/>
    </source>
</evidence>
<keyword evidence="6" id="KW-1185">Reference proteome</keyword>
<comment type="similarity">
    <text evidence="2">Belongs to the amidase family.</text>
</comment>
<dbReference type="Pfam" id="PF01425">
    <property type="entry name" value="Amidase"/>
    <property type="match status" value="1"/>
</dbReference>
<dbReference type="Gene3D" id="3.90.1300.10">
    <property type="entry name" value="Amidase signature (AS) domain"/>
    <property type="match status" value="1"/>
</dbReference>
<evidence type="ECO:0000256" key="2">
    <source>
        <dbReference type="ARBA" id="ARBA00009199"/>
    </source>
</evidence>
<evidence type="ECO:0000313" key="5">
    <source>
        <dbReference type="EMBL" id="AVM00897.1"/>
    </source>
</evidence>
<dbReference type="AlphaFoldDB" id="A0A2S0KGT9"/>
<dbReference type="InterPro" id="IPR000120">
    <property type="entry name" value="Amidase"/>
</dbReference>